<dbReference type="GO" id="GO:0016209">
    <property type="term" value="F:antioxidant activity"/>
    <property type="evidence" value="ECO:0007669"/>
    <property type="project" value="InterPro"/>
</dbReference>
<feature type="transmembrane region" description="Helical" evidence="6">
    <location>
        <begin position="26"/>
        <end position="46"/>
    </location>
</feature>
<dbReference type="InterPro" id="IPR017937">
    <property type="entry name" value="Thioredoxin_CS"/>
</dbReference>
<evidence type="ECO:0000256" key="2">
    <source>
        <dbReference type="ARBA" id="ARBA00022748"/>
    </source>
</evidence>
<dbReference type="GO" id="GO:0016491">
    <property type="term" value="F:oxidoreductase activity"/>
    <property type="evidence" value="ECO:0007669"/>
    <property type="project" value="InterPro"/>
</dbReference>
<dbReference type="SUPFAM" id="SSF52833">
    <property type="entry name" value="Thioredoxin-like"/>
    <property type="match status" value="1"/>
</dbReference>
<evidence type="ECO:0000313" key="9">
    <source>
        <dbReference type="Proteomes" id="UP000229681"/>
    </source>
</evidence>
<accession>A0A2M8PCS4</accession>
<comment type="caution">
    <text evidence="8">The sequence shown here is derived from an EMBL/GenBank/DDBJ whole genome shotgun (WGS) entry which is preliminary data.</text>
</comment>
<organism evidence="8 9">
    <name type="scientific">Candidatus Thermofonsia Clade 1 bacterium</name>
    <dbReference type="NCBI Taxonomy" id="2364210"/>
    <lineage>
        <taxon>Bacteria</taxon>
        <taxon>Bacillati</taxon>
        <taxon>Chloroflexota</taxon>
        <taxon>Candidatus Thermofontia</taxon>
        <taxon>Candidatus Thermofonsia Clade 1</taxon>
    </lineage>
</organism>
<dbReference type="PANTHER" id="PTHR42852">
    <property type="entry name" value="THIOL:DISULFIDE INTERCHANGE PROTEIN DSBE"/>
    <property type="match status" value="1"/>
</dbReference>
<dbReference type="PROSITE" id="PS51352">
    <property type="entry name" value="THIOREDOXIN_2"/>
    <property type="match status" value="1"/>
</dbReference>
<gene>
    <name evidence="8" type="ORF">CUN49_10995</name>
</gene>
<keyword evidence="6" id="KW-0472">Membrane</keyword>
<dbReference type="Gene3D" id="3.40.30.10">
    <property type="entry name" value="Glutaredoxin"/>
    <property type="match status" value="1"/>
</dbReference>
<dbReference type="InterPro" id="IPR050553">
    <property type="entry name" value="Thioredoxin_ResA/DsbE_sf"/>
</dbReference>
<evidence type="ECO:0000256" key="4">
    <source>
        <dbReference type="ARBA" id="ARBA00023157"/>
    </source>
</evidence>
<keyword evidence="4" id="KW-1015">Disulfide bond</keyword>
<keyword evidence="3" id="KW-0735">Signal-anchor</keyword>
<reference evidence="8 9" key="1">
    <citation type="submission" date="2017-11" db="EMBL/GenBank/DDBJ databases">
        <title>Evolution of Phototrophy in the Chloroflexi Phylum Driven by Horizontal Gene Transfer.</title>
        <authorList>
            <person name="Ward L.M."/>
            <person name="Hemp J."/>
            <person name="Shih P.M."/>
            <person name="Mcglynn S.E."/>
            <person name="Fischer W."/>
        </authorList>
    </citation>
    <scope>NUCLEOTIDE SEQUENCE [LARGE SCALE GENOMIC DNA]</scope>
    <source>
        <strain evidence="8">JP3_13</strain>
    </source>
</reference>
<dbReference type="InterPro" id="IPR013766">
    <property type="entry name" value="Thioredoxin_domain"/>
</dbReference>
<dbReference type="InterPro" id="IPR036249">
    <property type="entry name" value="Thioredoxin-like_sf"/>
</dbReference>
<keyword evidence="6" id="KW-0812">Transmembrane</keyword>
<dbReference type="EMBL" id="PGTM01000167">
    <property type="protein sequence ID" value="PJF35356.1"/>
    <property type="molecule type" value="Genomic_DNA"/>
</dbReference>
<dbReference type="CDD" id="cd02966">
    <property type="entry name" value="TlpA_like_family"/>
    <property type="match status" value="1"/>
</dbReference>
<evidence type="ECO:0000256" key="6">
    <source>
        <dbReference type="SAM" id="Phobius"/>
    </source>
</evidence>
<evidence type="ECO:0000313" key="8">
    <source>
        <dbReference type="EMBL" id="PJF35356.1"/>
    </source>
</evidence>
<dbReference type="Proteomes" id="UP000229681">
    <property type="component" value="Unassembled WGS sequence"/>
</dbReference>
<dbReference type="PANTHER" id="PTHR42852:SF6">
    <property type="entry name" value="THIOL:DISULFIDE INTERCHANGE PROTEIN DSBE"/>
    <property type="match status" value="1"/>
</dbReference>
<keyword evidence="2" id="KW-0201">Cytochrome c-type biogenesis</keyword>
<dbReference type="Pfam" id="PF00578">
    <property type="entry name" value="AhpC-TSA"/>
    <property type="match status" value="1"/>
</dbReference>
<comment type="subcellular location">
    <subcellularLocation>
        <location evidence="1">Cell envelope</location>
    </subcellularLocation>
</comment>
<dbReference type="InterPro" id="IPR000866">
    <property type="entry name" value="AhpC/TSA"/>
</dbReference>
<dbReference type="PROSITE" id="PS00194">
    <property type="entry name" value="THIOREDOXIN_1"/>
    <property type="match status" value="1"/>
</dbReference>
<sequence length="194" mass="21497">MTEMQIAQPEMATEAEAAPAQRGANIVTIFAALILTALALIFGLGLRHQQQTQPTEGLAPLFTLQTLDGQEIALESLRGKVVVINFWASWCGPCRDEAAELEAVWQQYKDKDVVFLGIAYTDTERNAQAYLKEFGITYPNGLDYKTKISAQYRITGVPETFIVDRTGHISEFVMVPLKRAQLSAMIERALAKGM</sequence>
<proteinExistence type="predicted"/>
<evidence type="ECO:0000256" key="5">
    <source>
        <dbReference type="ARBA" id="ARBA00023284"/>
    </source>
</evidence>
<evidence type="ECO:0000256" key="3">
    <source>
        <dbReference type="ARBA" id="ARBA00022968"/>
    </source>
</evidence>
<feature type="domain" description="Thioredoxin" evidence="7">
    <location>
        <begin position="53"/>
        <end position="191"/>
    </location>
</feature>
<dbReference type="AlphaFoldDB" id="A0A2M8PCS4"/>
<dbReference type="GO" id="GO:0030313">
    <property type="term" value="C:cell envelope"/>
    <property type="evidence" value="ECO:0007669"/>
    <property type="project" value="UniProtKB-SubCell"/>
</dbReference>
<name>A0A2M8PCS4_9CHLR</name>
<keyword evidence="5" id="KW-0676">Redox-active center</keyword>
<evidence type="ECO:0000256" key="1">
    <source>
        <dbReference type="ARBA" id="ARBA00004196"/>
    </source>
</evidence>
<dbReference type="GO" id="GO:0017004">
    <property type="term" value="P:cytochrome complex assembly"/>
    <property type="evidence" value="ECO:0007669"/>
    <property type="project" value="UniProtKB-KW"/>
</dbReference>
<evidence type="ECO:0000259" key="7">
    <source>
        <dbReference type="PROSITE" id="PS51352"/>
    </source>
</evidence>
<keyword evidence="6" id="KW-1133">Transmembrane helix</keyword>
<protein>
    <submittedName>
        <fullName evidence="8">Thiol:disulfide interchange protein</fullName>
    </submittedName>
</protein>